<dbReference type="SUPFAM" id="SSF103088">
    <property type="entry name" value="OmpA-like"/>
    <property type="match status" value="1"/>
</dbReference>
<dbReference type="Proteomes" id="UP001139028">
    <property type="component" value="Unassembled WGS sequence"/>
</dbReference>
<dbReference type="CDD" id="cd07185">
    <property type="entry name" value="OmpA_C-like"/>
    <property type="match status" value="1"/>
</dbReference>
<keyword evidence="5" id="KW-0732">Signal</keyword>
<name>A0A9X2ENU7_9GAMM</name>
<accession>A0A9X2ENU7</accession>
<dbReference type="Gene3D" id="3.30.1330.60">
    <property type="entry name" value="OmpA-like domain"/>
    <property type="match status" value="1"/>
</dbReference>
<feature type="chain" id="PRO_5040996199" evidence="5">
    <location>
        <begin position="20"/>
        <end position="161"/>
    </location>
</feature>
<keyword evidence="3" id="KW-0998">Cell outer membrane</keyword>
<dbReference type="PRINTS" id="PR01021">
    <property type="entry name" value="OMPADOMAIN"/>
</dbReference>
<dbReference type="PROSITE" id="PS51257">
    <property type="entry name" value="PROKAR_LIPOPROTEIN"/>
    <property type="match status" value="1"/>
</dbReference>
<proteinExistence type="predicted"/>
<organism evidence="7 8">
    <name type="scientific">Microbulbifer okhotskensis</name>
    <dbReference type="NCBI Taxonomy" id="2926617"/>
    <lineage>
        <taxon>Bacteria</taxon>
        <taxon>Pseudomonadati</taxon>
        <taxon>Pseudomonadota</taxon>
        <taxon>Gammaproteobacteria</taxon>
        <taxon>Cellvibrionales</taxon>
        <taxon>Microbulbiferaceae</taxon>
        <taxon>Microbulbifer</taxon>
    </lineage>
</organism>
<gene>
    <name evidence="7" type="ORF">MO867_14985</name>
</gene>
<comment type="caution">
    <text evidence="7">The sequence shown here is derived from an EMBL/GenBank/DDBJ whole genome shotgun (WGS) entry which is preliminary data.</text>
</comment>
<evidence type="ECO:0000313" key="8">
    <source>
        <dbReference type="Proteomes" id="UP001139028"/>
    </source>
</evidence>
<evidence type="ECO:0000259" key="6">
    <source>
        <dbReference type="PROSITE" id="PS51123"/>
    </source>
</evidence>
<dbReference type="PROSITE" id="PS01068">
    <property type="entry name" value="OMPA_1"/>
    <property type="match status" value="1"/>
</dbReference>
<evidence type="ECO:0000256" key="3">
    <source>
        <dbReference type="ARBA" id="ARBA00023237"/>
    </source>
</evidence>
<reference evidence="7" key="1">
    <citation type="journal article" date="2022" name="Arch. Microbiol.">
        <title>Microbulbifer okhotskensis sp. nov., isolated from a deep bottom sediment of the Okhotsk Sea.</title>
        <authorList>
            <person name="Romanenko L."/>
            <person name="Kurilenko V."/>
            <person name="Otstavnykh N."/>
            <person name="Velansky P."/>
            <person name="Isaeva M."/>
            <person name="Mikhailov V."/>
        </authorList>
    </citation>
    <scope>NUCLEOTIDE SEQUENCE</scope>
    <source>
        <strain evidence="7">OS29</strain>
    </source>
</reference>
<dbReference type="PROSITE" id="PS51123">
    <property type="entry name" value="OMPA_2"/>
    <property type="match status" value="1"/>
</dbReference>
<sequence>MLKSVKTGLGLACVLAVMAGCSSNDTKTDGQVEVDEPVTETAVETTDFETTEPAVPLENVVYFDFDQSLLKPQTRELLIRHADRMRAATGSVRLEGHADELGTREYNLALGERRANAVRDFLVLQGVDAANLEVISYGEERPAQMGSNESARTMNRRVVIN</sequence>
<dbReference type="InterPro" id="IPR006664">
    <property type="entry name" value="OMP_bac"/>
</dbReference>
<keyword evidence="8" id="KW-1185">Reference proteome</keyword>
<dbReference type="EMBL" id="JALBWM010000072">
    <property type="protein sequence ID" value="MCO1335642.1"/>
    <property type="molecule type" value="Genomic_DNA"/>
</dbReference>
<protein>
    <submittedName>
        <fullName evidence="7">OmpA family protein</fullName>
    </submittedName>
</protein>
<dbReference type="Pfam" id="PF00691">
    <property type="entry name" value="OmpA"/>
    <property type="match status" value="1"/>
</dbReference>
<evidence type="ECO:0000313" key="7">
    <source>
        <dbReference type="EMBL" id="MCO1335642.1"/>
    </source>
</evidence>
<evidence type="ECO:0000256" key="5">
    <source>
        <dbReference type="SAM" id="SignalP"/>
    </source>
</evidence>
<dbReference type="RefSeq" id="WP_252470557.1">
    <property type="nucleotide sequence ID" value="NZ_JALBWM010000072.1"/>
</dbReference>
<evidence type="ECO:0000256" key="1">
    <source>
        <dbReference type="ARBA" id="ARBA00004442"/>
    </source>
</evidence>
<dbReference type="InterPro" id="IPR036737">
    <property type="entry name" value="OmpA-like_sf"/>
</dbReference>
<dbReference type="InterPro" id="IPR050330">
    <property type="entry name" value="Bact_OuterMem_StrucFunc"/>
</dbReference>
<feature type="signal peptide" evidence="5">
    <location>
        <begin position="1"/>
        <end position="19"/>
    </location>
</feature>
<evidence type="ECO:0000256" key="4">
    <source>
        <dbReference type="PROSITE-ProRule" id="PRU00473"/>
    </source>
</evidence>
<evidence type="ECO:0000256" key="2">
    <source>
        <dbReference type="ARBA" id="ARBA00023136"/>
    </source>
</evidence>
<dbReference type="InterPro" id="IPR006690">
    <property type="entry name" value="OMPA-like_CS"/>
</dbReference>
<dbReference type="GO" id="GO:0009279">
    <property type="term" value="C:cell outer membrane"/>
    <property type="evidence" value="ECO:0007669"/>
    <property type="project" value="UniProtKB-SubCell"/>
</dbReference>
<comment type="subcellular location">
    <subcellularLocation>
        <location evidence="1">Cell outer membrane</location>
    </subcellularLocation>
</comment>
<dbReference type="InterPro" id="IPR006665">
    <property type="entry name" value="OmpA-like"/>
</dbReference>
<keyword evidence="2 4" id="KW-0472">Membrane</keyword>
<dbReference type="PANTHER" id="PTHR30329:SF21">
    <property type="entry name" value="LIPOPROTEIN YIAD-RELATED"/>
    <property type="match status" value="1"/>
</dbReference>
<dbReference type="PANTHER" id="PTHR30329">
    <property type="entry name" value="STATOR ELEMENT OF FLAGELLAR MOTOR COMPLEX"/>
    <property type="match status" value="1"/>
</dbReference>
<feature type="domain" description="OmpA-like" evidence="6">
    <location>
        <begin position="50"/>
        <end position="161"/>
    </location>
</feature>
<dbReference type="AlphaFoldDB" id="A0A9X2ENU7"/>